<evidence type="ECO:0000313" key="3">
    <source>
        <dbReference type="Proteomes" id="UP000652761"/>
    </source>
</evidence>
<sequence length="65" mass="7738">MERREREREREHDAEKGETRARRRAMARLVSAVDSHLSVSTLADSLRYVPPEYYQRFRCLTKGDV</sequence>
<evidence type="ECO:0000256" key="1">
    <source>
        <dbReference type="SAM" id="MobiDB-lite"/>
    </source>
</evidence>
<dbReference type="EMBL" id="NMUH01000650">
    <property type="protein sequence ID" value="MQL82711.1"/>
    <property type="molecule type" value="Genomic_DNA"/>
</dbReference>
<evidence type="ECO:0000313" key="2">
    <source>
        <dbReference type="EMBL" id="MQL82711.1"/>
    </source>
</evidence>
<dbReference type="AlphaFoldDB" id="A0A843UH35"/>
<proteinExistence type="predicted"/>
<dbReference type="OrthoDB" id="601368at2759"/>
<gene>
    <name evidence="2" type="ORF">Taro_015191</name>
</gene>
<feature type="compositionally biased region" description="Basic and acidic residues" evidence="1">
    <location>
        <begin position="1"/>
        <end position="20"/>
    </location>
</feature>
<accession>A0A843UH35</accession>
<feature type="region of interest" description="Disordered" evidence="1">
    <location>
        <begin position="1"/>
        <end position="22"/>
    </location>
</feature>
<reference evidence="2" key="1">
    <citation type="submission" date="2017-07" db="EMBL/GenBank/DDBJ databases">
        <title>Taro Niue Genome Assembly and Annotation.</title>
        <authorList>
            <person name="Atibalentja N."/>
            <person name="Keating K."/>
            <person name="Fields C.J."/>
        </authorList>
    </citation>
    <scope>NUCLEOTIDE SEQUENCE</scope>
    <source>
        <strain evidence="2">Niue_2</strain>
        <tissue evidence="2">Leaf</tissue>
    </source>
</reference>
<protein>
    <submittedName>
        <fullName evidence="2">Uncharacterized protein</fullName>
    </submittedName>
</protein>
<dbReference type="Proteomes" id="UP000652761">
    <property type="component" value="Unassembled WGS sequence"/>
</dbReference>
<keyword evidence="3" id="KW-1185">Reference proteome</keyword>
<organism evidence="2 3">
    <name type="scientific">Colocasia esculenta</name>
    <name type="common">Wild taro</name>
    <name type="synonym">Arum esculentum</name>
    <dbReference type="NCBI Taxonomy" id="4460"/>
    <lineage>
        <taxon>Eukaryota</taxon>
        <taxon>Viridiplantae</taxon>
        <taxon>Streptophyta</taxon>
        <taxon>Embryophyta</taxon>
        <taxon>Tracheophyta</taxon>
        <taxon>Spermatophyta</taxon>
        <taxon>Magnoliopsida</taxon>
        <taxon>Liliopsida</taxon>
        <taxon>Araceae</taxon>
        <taxon>Aroideae</taxon>
        <taxon>Colocasieae</taxon>
        <taxon>Colocasia</taxon>
    </lineage>
</organism>
<name>A0A843UH35_COLES</name>
<comment type="caution">
    <text evidence="2">The sequence shown here is derived from an EMBL/GenBank/DDBJ whole genome shotgun (WGS) entry which is preliminary data.</text>
</comment>